<dbReference type="EMBL" id="LPWH01000074">
    <property type="protein sequence ID" value="POR00481.1"/>
    <property type="molecule type" value="Genomic_DNA"/>
</dbReference>
<organism evidence="3 4">
    <name type="scientific">Alkalispirochaeta sphaeroplastigenens</name>
    <dbReference type="NCBI Taxonomy" id="1187066"/>
    <lineage>
        <taxon>Bacteria</taxon>
        <taxon>Pseudomonadati</taxon>
        <taxon>Spirochaetota</taxon>
        <taxon>Spirochaetia</taxon>
        <taxon>Spirochaetales</taxon>
        <taxon>Spirochaetaceae</taxon>
        <taxon>Alkalispirochaeta</taxon>
    </lineage>
</organism>
<dbReference type="AlphaFoldDB" id="A0A2S4JLT1"/>
<dbReference type="InterPro" id="IPR013378">
    <property type="entry name" value="InlB-like_B-rpt"/>
</dbReference>
<dbReference type="OrthoDB" id="363253at2"/>
<evidence type="ECO:0000256" key="1">
    <source>
        <dbReference type="ARBA" id="ARBA00004196"/>
    </source>
</evidence>
<dbReference type="Gene3D" id="2.60.40.4270">
    <property type="entry name" value="Listeria-Bacteroides repeat domain"/>
    <property type="match status" value="1"/>
</dbReference>
<feature type="chain" id="PRO_5015714136" description="Cadherin-like beta sandwich domain-containing protein" evidence="2">
    <location>
        <begin position="20"/>
        <end position="449"/>
    </location>
</feature>
<gene>
    <name evidence="3" type="ORF">AU468_09610</name>
</gene>
<dbReference type="Pfam" id="PF09479">
    <property type="entry name" value="Flg_new"/>
    <property type="match status" value="1"/>
</dbReference>
<evidence type="ECO:0000256" key="2">
    <source>
        <dbReference type="SAM" id="SignalP"/>
    </source>
</evidence>
<dbReference type="Proteomes" id="UP000237350">
    <property type="component" value="Unassembled WGS sequence"/>
</dbReference>
<evidence type="ECO:0000313" key="3">
    <source>
        <dbReference type="EMBL" id="POR00481.1"/>
    </source>
</evidence>
<comment type="caution">
    <text evidence="3">The sequence shown here is derived from an EMBL/GenBank/DDBJ whole genome shotgun (WGS) entry which is preliminary data.</text>
</comment>
<keyword evidence="4" id="KW-1185">Reference proteome</keyword>
<evidence type="ECO:0008006" key="5">
    <source>
        <dbReference type="Google" id="ProtNLM"/>
    </source>
</evidence>
<evidence type="ECO:0000313" key="4">
    <source>
        <dbReference type="Proteomes" id="UP000237350"/>
    </source>
</evidence>
<sequence>MIALVGALLALLCSCTAPFEAPSERSFGGAGEPALVEIHLLPRGSDLAAVSASTVMPDLSGSVELWRGTFFCTTHGTEVSWEISGTETTHQVDTLYQGTWDLIVEGLDQEETVLARGERTGLVLQGGSNDPLGVEVQYLQNDQDTSGSLSLRLAWPVQMGISRITARIEGIAGMEATYESADFDTSLPGTPRVTISLAGLPGGAHSLVISFYTPPADPDPVLRGTFREALNIWTGQVSNRWIDPSSGELLEERLFSADEFLRAANALSDLSFVAGELKRSGSPEVGFNAGHLAYIISLAGTEPLRFIATGAEQGQQIAYSWDNGDWTPLLSGALSPPLAHTGRKDLRVAVTGPDRVSRREYTITCYRTYRLFYDPNGGTGTVSPQTVNSEEEVTVAQATGLTPPGYTGENMMFDTWNTARDGGGTDYEPGDQITLDGDTRLFAQWVVDP</sequence>
<protein>
    <recommendedName>
        <fullName evidence="5">Cadherin-like beta sandwich domain-containing protein</fullName>
    </recommendedName>
</protein>
<comment type="subcellular location">
    <subcellularLocation>
        <location evidence="1">Cell envelope</location>
    </subcellularLocation>
</comment>
<accession>A0A2S4JLT1</accession>
<dbReference type="GO" id="GO:0030313">
    <property type="term" value="C:cell envelope"/>
    <property type="evidence" value="ECO:0007669"/>
    <property type="project" value="UniProtKB-SubCell"/>
</dbReference>
<feature type="signal peptide" evidence="2">
    <location>
        <begin position="1"/>
        <end position="19"/>
    </location>
</feature>
<proteinExistence type="predicted"/>
<reference evidence="4" key="1">
    <citation type="submission" date="2015-12" db="EMBL/GenBank/DDBJ databases">
        <authorList>
            <person name="Lodha T.D."/>
            <person name="Chintalapati S."/>
            <person name="Chintalapati V.R."/>
            <person name="Sravanthi T."/>
        </authorList>
    </citation>
    <scope>NUCLEOTIDE SEQUENCE [LARGE SCALE GENOMIC DNA]</scope>
    <source>
        <strain evidence="4">JC133</strain>
    </source>
</reference>
<name>A0A2S4JLT1_9SPIO</name>
<keyword evidence="2" id="KW-0732">Signal</keyword>
<dbReference type="InterPro" id="IPR042229">
    <property type="entry name" value="Listeria/Bacterioides_rpt_sf"/>
</dbReference>
<dbReference type="RefSeq" id="WP_103680539.1">
    <property type="nucleotide sequence ID" value="NZ_LPWH01000074.1"/>
</dbReference>